<dbReference type="PANTHER" id="PTHR43814:SF1">
    <property type="entry name" value="ARGININOSUCCINATE LYASE"/>
    <property type="match status" value="1"/>
</dbReference>
<dbReference type="Gene3D" id="3.40.50.20">
    <property type="match status" value="1"/>
</dbReference>
<dbReference type="GO" id="GO:0004056">
    <property type="term" value="F:argininosuccinate lyase activity"/>
    <property type="evidence" value="ECO:0007669"/>
    <property type="project" value="UniProtKB-EC"/>
</dbReference>
<keyword evidence="5" id="KW-0067">ATP-binding</keyword>
<dbReference type="PRINTS" id="PR00149">
    <property type="entry name" value="FUMRATELYASE"/>
</dbReference>
<keyword evidence="7" id="KW-0456">Lyase</keyword>
<dbReference type="Gene3D" id="1.10.275.10">
    <property type="entry name" value="Fumarase/aspartase (N-terminal domain)"/>
    <property type="match status" value="1"/>
</dbReference>
<dbReference type="InterPro" id="IPR003806">
    <property type="entry name" value="ATP-grasp_PylC-type"/>
</dbReference>
<dbReference type="Gene3D" id="1.20.200.10">
    <property type="entry name" value="Fumarase/aspartase (Central domain)"/>
    <property type="match status" value="1"/>
</dbReference>
<dbReference type="InterPro" id="IPR013815">
    <property type="entry name" value="ATP_grasp_subdomain_1"/>
</dbReference>
<dbReference type="GO" id="GO:0005524">
    <property type="term" value="F:ATP binding"/>
    <property type="evidence" value="ECO:0007669"/>
    <property type="project" value="UniProtKB-UniRule"/>
</dbReference>
<dbReference type="GO" id="GO:0005829">
    <property type="term" value="C:cytosol"/>
    <property type="evidence" value="ECO:0007669"/>
    <property type="project" value="TreeGrafter"/>
</dbReference>
<dbReference type="GO" id="GO:0042450">
    <property type="term" value="P:L-arginine biosynthetic process via ornithine"/>
    <property type="evidence" value="ECO:0007669"/>
    <property type="project" value="InterPro"/>
</dbReference>
<gene>
    <name evidence="7" type="ORF">WJ35_25690</name>
</gene>
<protein>
    <recommendedName>
        <fullName evidence="3">argininosuccinate lyase</fullName>
        <ecNumber evidence="3">4.3.2.1</ecNumber>
    </recommendedName>
</protein>
<dbReference type="EMBL" id="CP013422">
    <property type="protein sequence ID" value="AOJ78391.1"/>
    <property type="molecule type" value="Genomic_DNA"/>
</dbReference>
<dbReference type="InterPro" id="IPR011761">
    <property type="entry name" value="ATP-grasp"/>
</dbReference>
<dbReference type="PROSITE" id="PS50975">
    <property type="entry name" value="ATP_GRASP"/>
    <property type="match status" value="1"/>
</dbReference>
<dbReference type="AlphaFoldDB" id="A0A1B4LMH7"/>
<dbReference type="InterPro" id="IPR024083">
    <property type="entry name" value="Fumarase/histidase_N"/>
</dbReference>
<keyword evidence="4" id="KW-0028">Amino-acid biosynthesis</keyword>
<evidence type="ECO:0000313" key="7">
    <source>
        <dbReference type="EMBL" id="AOJ78391.1"/>
    </source>
</evidence>
<dbReference type="InterPro" id="IPR022761">
    <property type="entry name" value="Fumarate_lyase_N"/>
</dbReference>
<evidence type="ECO:0000259" key="6">
    <source>
        <dbReference type="PROSITE" id="PS50975"/>
    </source>
</evidence>
<evidence type="ECO:0000256" key="3">
    <source>
        <dbReference type="ARBA" id="ARBA00012338"/>
    </source>
</evidence>
<dbReference type="PRINTS" id="PR00145">
    <property type="entry name" value="ARGSUCLYASE"/>
</dbReference>
<dbReference type="Gene3D" id="1.10.40.30">
    <property type="entry name" value="Fumarase/aspartase (C-terminal domain)"/>
    <property type="match status" value="1"/>
</dbReference>
<keyword evidence="4" id="KW-0055">Arginine biosynthesis</keyword>
<dbReference type="GO" id="GO:0046872">
    <property type="term" value="F:metal ion binding"/>
    <property type="evidence" value="ECO:0007669"/>
    <property type="project" value="InterPro"/>
</dbReference>
<reference evidence="7 8" key="1">
    <citation type="submission" date="2015-12" db="EMBL/GenBank/DDBJ databases">
        <title>Diversity of Burkholderia near neighbor genomes.</title>
        <authorList>
            <person name="Sahl J."/>
            <person name="Wagner D."/>
            <person name="Keim P."/>
        </authorList>
    </citation>
    <scope>NUCLEOTIDE SEQUENCE [LARGE SCALE GENOMIC DNA]</scope>
    <source>
        <strain evidence="7 8">MSMB0783</strain>
    </source>
</reference>
<evidence type="ECO:0000256" key="2">
    <source>
        <dbReference type="ARBA" id="ARBA00004941"/>
    </source>
</evidence>
<evidence type="ECO:0000256" key="5">
    <source>
        <dbReference type="PROSITE-ProRule" id="PRU00409"/>
    </source>
</evidence>
<dbReference type="RefSeq" id="WP_069240308.1">
    <property type="nucleotide sequence ID" value="NZ_CP013422.1"/>
</dbReference>
<evidence type="ECO:0000313" key="8">
    <source>
        <dbReference type="Proteomes" id="UP000243680"/>
    </source>
</evidence>
<dbReference type="InterPro" id="IPR020557">
    <property type="entry name" value="Fumarate_lyase_CS"/>
</dbReference>
<dbReference type="CDD" id="cd01359">
    <property type="entry name" value="Argininosuccinate_lyase"/>
    <property type="match status" value="1"/>
</dbReference>
<dbReference type="InterPro" id="IPR000362">
    <property type="entry name" value="Fumarate_lyase_fam"/>
</dbReference>
<sequence length="860" mass="93317">MAIVYIESNTTGFGQSLLDASLNHDETCFLVRDRARYPFLARLSPAVRVIDCDTQSVDALERVVGEIPDVRYIASTSDAFIENAARLSQRLGLPGTPAEAVALCRDKLRLQDTLRDHGVPYPYTTAIESADAARKLTYPVIVKPRQGTGSIGVRLVEREQDFPDTSGGAFICQRFIPGAEFSVESFSDADGHHVLAVTRKFLTKPPHFLELAHVLPADLDAATQARIVDTVRRALDAVGYAFGPAHTELKVHGDTITIIEINARLAGGMIPRLMERAYGWSIADLYVRSHLSRRSQFVVPTPALYSAVAFVVPEVGRRYVGIDFPDGCADAGLFRDEGVNAGKFDFSDRAGYVISFGRSASSVLRKALSLRMRSRVLYDDPERTIPGRDAIHDIVYESSPPCFGKLTVNLLAIEKAHLIMLREQGILSAEQFRSLREAVTTLEANPALLSEHVSGRGDYFDYEQYVIDRCGRDTGGMIQAARSRNDINATHLLLTVRQALSHVTRRVVDLGETLARRAADSAEVLLPIYSQYQTAMPGSAGHYLVAQCEILLGTLDALASLRDGLGSSALGACAGAGTTFVTDPRRTAVLLGFSTGPLNSLSAITDKNPALRCACLLTELSSNLNRIATDLQLWSMREIAIVTLPDGMYGGSSNMPQKRNPYLLEWLRLGHDRIAGYCATALSSLSHLPTGNSYQASRTAVETVSEMSGLVIDMLSVLVYSIDGIRFDANAARRAIDMGNAGATLVAESLVQQRMASFRDAHAAVGRALSSPPDAAPDAAADPLGSAAAALLGRLHDEFEGAHVFDRLDGGSGPSTRNTHAALTILAARLLEQRRRQRSCESRETAVRQALDRCFMNVQA</sequence>
<dbReference type="NCBIfam" id="NF002563">
    <property type="entry name" value="PRK02186.1"/>
    <property type="match status" value="1"/>
</dbReference>
<dbReference type="UniPathway" id="UPA00068">
    <property type="reaction ID" value="UER00114"/>
</dbReference>
<dbReference type="SUPFAM" id="SSF48557">
    <property type="entry name" value="L-aspartase-like"/>
    <property type="match status" value="1"/>
</dbReference>
<dbReference type="Gene3D" id="3.30.1490.20">
    <property type="entry name" value="ATP-grasp fold, A domain"/>
    <property type="match status" value="1"/>
</dbReference>
<comment type="pathway">
    <text evidence="2">Amino-acid biosynthesis; L-arginine biosynthesis; L-arginine from L-ornithine and carbamoyl phosphate: step 3/3.</text>
</comment>
<dbReference type="InterPro" id="IPR009049">
    <property type="entry name" value="Argininosuccinate_lyase"/>
</dbReference>
<dbReference type="Pfam" id="PF02655">
    <property type="entry name" value="ATP-grasp_3"/>
    <property type="match status" value="1"/>
</dbReference>
<comment type="catalytic activity">
    <reaction evidence="1">
        <text>2-(N(omega)-L-arginino)succinate = fumarate + L-arginine</text>
        <dbReference type="Rhea" id="RHEA:24020"/>
        <dbReference type="ChEBI" id="CHEBI:29806"/>
        <dbReference type="ChEBI" id="CHEBI:32682"/>
        <dbReference type="ChEBI" id="CHEBI:57472"/>
        <dbReference type="EC" id="4.3.2.1"/>
    </reaction>
</comment>
<proteinExistence type="predicted"/>
<evidence type="ECO:0000256" key="1">
    <source>
        <dbReference type="ARBA" id="ARBA00000985"/>
    </source>
</evidence>
<dbReference type="SUPFAM" id="SSF56059">
    <property type="entry name" value="Glutathione synthetase ATP-binding domain-like"/>
    <property type="match status" value="1"/>
</dbReference>
<organism evidence="7 8">
    <name type="scientific">Burkholderia ubonensis</name>
    <dbReference type="NCBI Taxonomy" id="101571"/>
    <lineage>
        <taxon>Bacteria</taxon>
        <taxon>Pseudomonadati</taxon>
        <taxon>Pseudomonadota</taxon>
        <taxon>Betaproteobacteria</taxon>
        <taxon>Burkholderiales</taxon>
        <taxon>Burkholderiaceae</taxon>
        <taxon>Burkholderia</taxon>
        <taxon>Burkholderia cepacia complex</taxon>
    </lineage>
</organism>
<dbReference type="PANTHER" id="PTHR43814">
    <property type="entry name" value="ARGININOSUCCINATE LYASE"/>
    <property type="match status" value="1"/>
</dbReference>
<keyword evidence="5" id="KW-0547">Nucleotide-binding</keyword>
<name>A0A1B4LMH7_9BURK</name>
<dbReference type="InterPro" id="IPR008948">
    <property type="entry name" value="L-Aspartase-like"/>
</dbReference>
<dbReference type="Pfam" id="PF00206">
    <property type="entry name" value="Lyase_1"/>
    <property type="match status" value="1"/>
</dbReference>
<dbReference type="Proteomes" id="UP000243680">
    <property type="component" value="Chromosome 2"/>
</dbReference>
<evidence type="ECO:0000256" key="4">
    <source>
        <dbReference type="ARBA" id="ARBA00022571"/>
    </source>
</evidence>
<dbReference type="EC" id="4.3.2.1" evidence="3"/>
<dbReference type="PROSITE" id="PS00163">
    <property type="entry name" value="FUMARATE_LYASES"/>
    <property type="match status" value="1"/>
</dbReference>
<dbReference type="Gene3D" id="3.30.470.20">
    <property type="entry name" value="ATP-grasp fold, B domain"/>
    <property type="match status" value="1"/>
</dbReference>
<feature type="domain" description="ATP-grasp" evidence="6">
    <location>
        <begin position="111"/>
        <end position="291"/>
    </location>
</feature>
<accession>A0A1B4LMH7</accession>